<name>A0A3N2Q1S2_SODAK</name>
<gene>
    <name evidence="2" type="ORF">SODALDRAFT_356668</name>
</gene>
<dbReference type="GeneID" id="39582406"/>
<dbReference type="Proteomes" id="UP000272025">
    <property type="component" value="Unassembled WGS sequence"/>
</dbReference>
<evidence type="ECO:0000313" key="2">
    <source>
        <dbReference type="EMBL" id="ROT40656.1"/>
    </source>
</evidence>
<feature type="compositionally biased region" description="Polar residues" evidence="1">
    <location>
        <begin position="25"/>
        <end position="39"/>
    </location>
</feature>
<evidence type="ECO:0000313" key="3">
    <source>
        <dbReference type="Proteomes" id="UP000272025"/>
    </source>
</evidence>
<evidence type="ECO:0000256" key="1">
    <source>
        <dbReference type="SAM" id="MobiDB-lite"/>
    </source>
</evidence>
<dbReference type="AlphaFoldDB" id="A0A3N2Q1S2"/>
<protein>
    <submittedName>
        <fullName evidence="2">Uncharacterized protein</fullName>
    </submittedName>
</protein>
<feature type="region of interest" description="Disordered" evidence="1">
    <location>
        <begin position="25"/>
        <end position="63"/>
    </location>
</feature>
<keyword evidence="3" id="KW-1185">Reference proteome</keyword>
<proteinExistence type="predicted"/>
<sequence length="404" mass="43856">MRHIERDCFQQNVVPADIGYDFHFSSSSRPTESQGSTYHAPNESPKYDRQHSKAKVSPSGSTPYQCRDLVVHVSLKPKPYGESRGGPTAAQTGAKRIRLFPPDTRPAAAVQIHQSNGNFKLASSHDSLLKPRVPSRWSSWVYEDIVVIPTGVHHPSDPAPHAGEERAFPRRLYWEGLGPSTLTATNDTAAEWPLRESCCGVVVGQMEMETAPGIESFRALGAKHGSDSDGDTQGHLKTKGRDKTCSSLSPDIGPSEWLDAATGTSSDIPDTLCMADWTVTSSGSPSVFRLPSPGPSLRFPNHCEYYRESSSSSTTIAFTAQTLPAATLEYRPHSRLPQGNCIHTTCGRKEYNIVPPTLLATPSNHQPLSYPTLDGTPTPQPNAQPLIPFAKAPLHPITGRSSEA</sequence>
<reference evidence="2 3" key="1">
    <citation type="journal article" date="2018" name="Mol. Ecol.">
        <title>The obligate alkalophilic soda-lake fungus Sodiomyces alkalinus has shifted to a protein diet.</title>
        <authorList>
            <person name="Grum-Grzhimaylo A.A."/>
            <person name="Falkoski D.L."/>
            <person name="van den Heuvel J."/>
            <person name="Valero-Jimenez C.A."/>
            <person name="Min B."/>
            <person name="Choi I.G."/>
            <person name="Lipzen A."/>
            <person name="Daum C.G."/>
            <person name="Aanen D.K."/>
            <person name="Tsang A."/>
            <person name="Henrissat B."/>
            <person name="Bilanenko E.N."/>
            <person name="de Vries R.P."/>
            <person name="van Kan J.A.L."/>
            <person name="Grigoriev I.V."/>
            <person name="Debets A.J.M."/>
        </authorList>
    </citation>
    <scope>NUCLEOTIDE SEQUENCE [LARGE SCALE GENOMIC DNA]</scope>
    <source>
        <strain evidence="2 3">F11</strain>
    </source>
</reference>
<accession>A0A3N2Q1S2</accession>
<organism evidence="2 3">
    <name type="scientific">Sodiomyces alkalinus (strain CBS 110278 / VKM F-3762 / F11)</name>
    <name type="common">Alkaliphilic filamentous fungus</name>
    <dbReference type="NCBI Taxonomy" id="1314773"/>
    <lineage>
        <taxon>Eukaryota</taxon>
        <taxon>Fungi</taxon>
        <taxon>Dikarya</taxon>
        <taxon>Ascomycota</taxon>
        <taxon>Pezizomycotina</taxon>
        <taxon>Sordariomycetes</taxon>
        <taxon>Hypocreomycetidae</taxon>
        <taxon>Glomerellales</taxon>
        <taxon>Plectosphaerellaceae</taxon>
        <taxon>Sodiomyces</taxon>
    </lineage>
</organism>
<dbReference type="EMBL" id="ML119052">
    <property type="protein sequence ID" value="ROT40656.1"/>
    <property type="molecule type" value="Genomic_DNA"/>
</dbReference>
<dbReference type="RefSeq" id="XP_028468462.1">
    <property type="nucleotide sequence ID" value="XM_028613928.1"/>
</dbReference>
<feature type="region of interest" description="Disordered" evidence="1">
    <location>
        <begin position="220"/>
        <end position="252"/>
    </location>
</feature>